<organism evidence="1">
    <name type="scientific">Lactococcus cremoris subsp. cremoris IBB477</name>
    <dbReference type="NCBI Taxonomy" id="1449093"/>
    <lineage>
        <taxon>Bacteria</taxon>
        <taxon>Bacillati</taxon>
        <taxon>Bacillota</taxon>
        <taxon>Bacilli</taxon>
        <taxon>Lactobacillales</taxon>
        <taxon>Streptococcaceae</taxon>
        <taxon>Lactococcus</taxon>
        <taxon>Lactococcus cremoris subsp. cremoris</taxon>
    </lineage>
</organism>
<accession>A0A1E7G4D6</accession>
<dbReference type="AlphaFoldDB" id="A0A1E7G4D6"/>
<dbReference type="RefSeq" id="WP_075070536.1">
    <property type="nucleotide sequence ID" value="NZ_CM007353.1"/>
</dbReference>
<sequence>MLESLTTFTTSIVKFSADVAVESLKKFKNNENRLENILKNKIETDQELSQYLKSVVKASDTNINYIDKLVKKNTLSSRDTKLVSKLSELYNKQLCLEIDGESRKSPEVSINILHNAHSSVNNKLRELDKQKEELLVSDATFGNKNVEFIAVRVDNQEEIVFEYAKGN</sequence>
<gene>
    <name evidence="1" type="ORF">AJ89_06255</name>
</gene>
<comment type="caution">
    <text evidence="1">The sequence shown here is derived from an EMBL/GenBank/DDBJ whole genome shotgun (WGS) entry which is preliminary data.</text>
</comment>
<reference evidence="1" key="1">
    <citation type="journal article" date="2016" name="Appl. Microbiol. Biotechnol.">
        <title>Adhesion of the genome-sequenced Lactococcus lactis subsp. cremoris IBB477 strain is mediated by specific molecular determinants.</title>
        <authorList>
            <person name="Radziwill-Bienkowska J.M."/>
            <person name="Le D.T."/>
            <person name="Szczesny P."/>
            <person name="Duviau M.P."/>
            <person name="Aleksandrzak-Piekarczyk T."/>
            <person name="Loubiere P."/>
            <person name="Mercier-Bonin M."/>
            <person name="Bardowski J.K."/>
            <person name="Kowalczyk M."/>
        </authorList>
    </citation>
    <scope>NUCLEOTIDE SEQUENCE [LARGE SCALE GENOMIC DNA]</scope>
    <source>
        <strain evidence="1">IBB477</strain>
    </source>
</reference>
<name>A0A1E7G4D6_LACLC</name>
<proteinExistence type="predicted"/>
<dbReference type="Proteomes" id="UP000176236">
    <property type="component" value="Chromosome"/>
</dbReference>
<protein>
    <submittedName>
        <fullName evidence="1">Uncharacterized protein</fullName>
    </submittedName>
</protein>
<evidence type="ECO:0000313" key="1">
    <source>
        <dbReference type="EMBL" id="OEU39835.1"/>
    </source>
</evidence>
<dbReference type="EMBL" id="JMMZ01000015">
    <property type="protein sequence ID" value="OEU39835.1"/>
    <property type="molecule type" value="Genomic_DNA"/>
</dbReference>